<reference evidence="11" key="2">
    <citation type="submission" date="2020-08" db="EMBL/GenBank/DDBJ databases">
        <title>Plant Genome Project.</title>
        <authorList>
            <person name="Zhang R.-G."/>
        </authorList>
    </citation>
    <scope>NUCLEOTIDE SEQUENCE</scope>
    <source>
        <strain evidence="11">Huo1</strain>
        <tissue evidence="11">Leaf</tissue>
    </source>
</reference>
<feature type="region of interest" description="Disordered" evidence="8">
    <location>
        <begin position="1"/>
        <end position="38"/>
    </location>
</feature>
<evidence type="ECO:0000256" key="8">
    <source>
        <dbReference type="SAM" id="MobiDB-lite"/>
    </source>
</evidence>
<evidence type="ECO:0000313" key="12">
    <source>
        <dbReference type="Proteomes" id="UP000298416"/>
    </source>
</evidence>
<dbReference type="SUPFAM" id="SSF48056">
    <property type="entry name" value="Di-copper centre-containing domain"/>
    <property type="match status" value="1"/>
</dbReference>
<dbReference type="Pfam" id="PF12142">
    <property type="entry name" value="PPO1_DWL"/>
    <property type="match status" value="1"/>
</dbReference>
<evidence type="ECO:0000256" key="4">
    <source>
        <dbReference type="ARBA" id="ARBA00022784"/>
    </source>
</evidence>
<dbReference type="Pfam" id="PF12143">
    <property type="entry name" value="PPO1_KFDV"/>
    <property type="match status" value="1"/>
</dbReference>
<evidence type="ECO:0000256" key="1">
    <source>
        <dbReference type="ARBA" id="ARBA00001973"/>
    </source>
</evidence>
<dbReference type="PANTHER" id="PTHR11474">
    <property type="entry name" value="TYROSINASE FAMILY MEMBER"/>
    <property type="match status" value="1"/>
</dbReference>
<feature type="domain" description="Tyrosinase copper-binding" evidence="10">
    <location>
        <begin position="342"/>
        <end position="353"/>
    </location>
</feature>
<keyword evidence="12" id="KW-1185">Reference proteome</keyword>
<organism evidence="11">
    <name type="scientific">Salvia splendens</name>
    <name type="common">Scarlet sage</name>
    <dbReference type="NCBI Taxonomy" id="180675"/>
    <lineage>
        <taxon>Eukaryota</taxon>
        <taxon>Viridiplantae</taxon>
        <taxon>Streptophyta</taxon>
        <taxon>Embryophyta</taxon>
        <taxon>Tracheophyta</taxon>
        <taxon>Spermatophyta</taxon>
        <taxon>Magnoliopsida</taxon>
        <taxon>eudicotyledons</taxon>
        <taxon>Gunneridae</taxon>
        <taxon>Pentapetalae</taxon>
        <taxon>asterids</taxon>
        <taxon>lamiids</taxon>
        <taxon>Lamiales</taxon>
        <taxon>Lamiaceae</taxon>
        <taxon>Nepetoideae</taxon>
        <taxon>Mentheae</taxon>
        <taxon>Salviinae</taxon>
        <taxon>Salvia</taxon>
        <taxon>Salvia subgen. Calosphace</taxon>
        <taxon>core Calosphace</taxon>
    </lineage>
</organism>
<dbReference type="OrthoDB" id="6132182at2759"/>
<comment type="cofactor">
    <cofactor evidence="1">
        <name>Cu(2+)</name>
        <dbReference type="ChEBI" id="CHEBI:29036"/>
    </cofactor>
</comment>
<keyword evidence="7" id="KW-1015">Disulfide bond</keyword>
<evidence type="ECO:0000313" key="11">
    <source>
        <dbReference type="EMBL" id="KAG6393869.1"/>
    </source>
</evidence>
<dbReference type="InterPro" id="IPR022740">
    <property type="entry name" value="Polyphenol_oxidase_C"/>
</dbReference>
<sequence>MASLQSSFIMFSSAPKPPSSRFPGRRHRSQISCSRDGGGGIDRRNMLLGLGGLYGSGSSLGHKAEALPILPPDLSTCDPKGTTTTPPGSQEVVKLDVDCCPPFTDKQADYKLPKFKKTRIRRAAHRLSREEVEKYKLAMAKMRELDVTDPDDPKGFTQQANIHCAYCNGPYDQVGHPGVDLQVHNSWIFFPWHRWYLYFYERILGELIGDPTFALPYWNWDNLKGMTLPPAFDDPSSPLFDENRNQDHRGKAVVDLTGRSGITDPTQLVSNNLALMYKEMIGGLDNALDFMGTAYRDGDESPPFGLGGTSENGSHTGIHIWVGDPRNKFNEDMGNFYSTGRDPAFYCHHFNVDRMWTIWEKLPATYSKKIDDDDFKNSAFMFYDEKKNLVRVKVADCLDYTKMGYEYEYSDLSWLNSRPTKKPVPANLMKLANGLPTAEKVFPLKPVKAVKFLVPKPAKGKADEALVLENIVTDNSKLIKLDVFINDEDDKPDELDRAEYVGSFTQLPHRVKGKESVNNLRLNLREVYENINIADDDAVVITIVPQFNGDAVTIGGIKIIRRSAK</sequence>
<dbReference type="Pfam" id="PF00264">
    <property type="entry name" value="Tyrosinase"/>
    <property type="match status" value="1"/>
</dbReference>
<accession>A0A8X8Z7E5</accession>
<evidence type="ECO:0000256" key="5">
    <source>
        <dbReference type="ARBA" id="ARBA00023002"/>
    </source>
</evidence>
<proteinExistence type="inferred from homology"/>
<keyword evidence="6" id="KW-0186">Copper</keyword>
<evidence type="ECO:0000256" key="6">
    <source>
        <dbReference type="ARBA" id="ARBA00023008"/>
    </source>
</evidence>
<dbReference type="EMBL" id="PNBA02000017">
    <property type="protein sequence ID" value="KAG6393869.1"/>
    <property type="molecule type" value="Genomic_DNA"/>
</dbReference>
<name>A0A8X8Z7E5_SALSN</name>
<feature type="compositionally biased region" description="Polar residues" evidence="8">
    <location>
        <begin position="1"/>
        <end position="10"/>
    </location>
</feature>
<dbReference type="Gene3D" id="1.10.1280.10">
    <property type="entry name" value="Di-copper center containing domain from catechol oxidase"/>
    <property type="match status" value="1"/>
</dbReference>
<gene>
    <name evidence="11" type="ORF">SASPL_144443</name>
</gene>
<dbReference type="InterPro" id="IPR022739">
    <property type="entry name" value="Polyphenol_oxidase_cen"/>
</dbReference>
<dbReference type="AlphaFoldDB" id="A0A8X8Z7E5"/>
<dbReference type="GO" id="GO:0046872">
    <property type="term" value="F:metal ion binding"/>
    <property type="evidence" value="ECO:0007669"/>
    <property type="project" value="UniProtKB-KW"/>
</dbReference>
<evidence type="ECO:0000256" key="2">
    <source>
        <dbReference type="ARBA" id="ARBA00009928"/>
    </source>
</evidence>
<feature type="domain" description="Tyrosinase copper-binding" evidence="9">
    <location>
        <begin position="184"/>
        <end position="201"/>
    </location>
</feature>
<dbReference type="Proteomes" id="UP000298416">
    <property type="component" value="Unassembled WGS sequence"/>
</dbReference>
<evidence type="ECO:0000256" key="7">
    <source>
        <dbReference type="ARBA" id="ARBA00023157"/>
    </source>
</evidence>
<dbReference type="InterPro" id="IPR050316">
    <property type="entry name" value="Tyrosinase/Hemocyanin"/>
</dbReference>
<comment type="similarity">
    <text evidence="2">Belongs to the tyrosinase family.</text>
</comment>
<dbReference type="InterPro" id="IPR002227">
    <property type="entry name" value="Tyrosinase_Cu-bd"/>
</dbReference>
<evidence type="ECO:0000259" key="9">
    <source>
        <dbReference type="PROSITE" id="PS00497"/>
    </source>
</evidence>
<dbReference type="PROSITE" id="PS00498">
    <property type="entry name" value="TYROSINASE_2"/>
    <property type="match status" value="1"/>
</dbReference>
<dbReference type="PROSITE" id="PS00497">
    <property type="entry name" value="TYROSINASE_1"/>
    <property type="match status" value="1"/>
</dbReference>
<keyword evidence="5" id="KW-0560">Oxidoreductase</keyword>
<dbReference type="GO" id="GO:0004097">
    <property type="term" value="F:catechol oxidase activity"/>
    <property type="evidence" value="ECO:0007669"/>
    <property type="project" value="InterPro"/>
</dbReference>
<reference evidence="11" key="1">
    <citation type="submission" date="2018-01" db="EMBL/GenBank/DDBJ databases">
        <authorList>
            <person name="Mao J.F."/>
        </authorList>
    </citation>
    <scope>NUCLEOTIDE SEQUENCE</scope>
    <source>
        <strain evidence="11">Huo1</strain>
        <tissue evidence="11">Leaf</tissue>
    </source>
</reference>
<evidence type="ECO:0000259" key="10">
    <source>
        <dbReference type="PROSITE" id="PS00498"/>
    </source>
</evidence>
<dbReference type="PANTHER" id="PTHR11474:SF123">
    <property type="entry name" value="CATECHOL OXIDASE"/>
    <property type="match status" value="1"/>
</dbReference>
<protein>
    <recommendedName>
        <fullName evidence="9 10">Tyrosinase copper-binding domain-containing protein</fullName>
    </recommendedName>
</protein>
<evidence type="ECO:0000256" key="3">
    <source>
        <dbReference type="ARBA" id="ARBA00022723"/>
    </source>
</evidence>
<comment type="caution">
    <text evidence="11">The sequence shown here is derived from an EMBL/GenBank/DDBJ whole genome shotgun (WGS) entry which is preliminary data.</text>
</comment>
<keyword evidence="4" id="KW-0883">Thioether bond</keyword>
<keyword evidence="3" id="KW-0479">Metal-binding</keyword>
<dbReference type="PRINTS" id="PR00092">
    <property type="entry name" value="TYROSINASE"/>
</dbReference>
<dbReference type="InterPro" id="IPR008922">
    <property type="entry name" value="Di-copper_centre_dom_sf"/>
</dbReference>